<gene>
    <name evidence="2" type="ORF">GA0070604_4337</name>
</gene>
<dbReference type="OrthoDB" id="5241829at2"/>
<dbReference type="Pfam" id="PF06662">
    <property type="entry name" value="C5-epim_C"/>
    <property type="match status" value="1"/>
</dbReference>
<dbReference type="RefSeq" id="WP_091121421.1">
    <property type="nucleotide sequence ID" value="NZ_FMHY01000002.1"/>
</dbReference>
<evidence type="ECO:0000259" key="1">
    <source>
        <dbReference type="Pfam" id="PF06662"/>
    </source>
</evidence>
<dbReference type="PROSITE" id="PS51318">
    <property type="entry name" value="TAT"/>
    <property type="match status" value="1"/>
</dbReference>
<accession>A0A1C6V2R0</accession>
<proteinExistence type="predicted"/>
<organism evidence="2 3">
    <name type="scientific">Micromonospora eburnea</name>
    <dbReference type="NCBI Taxonomy" id="227316"/>
    <lineage>
        <taxon>Bacteria</taxon>
        <taxon>Bacillati</taxon>
        <taxon>Actinomycetota</taxon>
        <taxon>Actinomycetes</taxon>
        <taxon>Micromonosporales</taxon>
        <taxon>Micromonosporaceae</taxon>
        <taxon>Micromonospora</taxon>
    </lineage>
</organism>
<dbReference type="AlphaFoldDB" id="A0A1C6V2R0"/>
<name>A0A1C6V2R0_9ACTN</name>
<evidence type="ECO:0000313" key="2">
    <source>
        <dbReference type="EMBL" id="SCL60623.1"/>
    </source>
</evidence>
<dbReference type="STRING" id="227316.GA0070604_4337"/>
<dbReference type="InterPro" id="IPR008928">
    <property type="entry name" value="6-hairpin_glycosidase_sf"/>
</dbReference>
<evidence type="ECO:0000313" key="3">
    <source>
        <dbReference type="Proteomes" id="UP000199696"/>
    </source>
</evidence>
<keyword evidence="3" id="KW-1185">Reference proteome</keyword>
<dbReference type="InterPro" id="IPR006311">
    <property type="entry name" value="TAT_signal"/>
</dbReference>
<dbReference type="GO" id="GO:0005975">
    <property type="term" value="P:carbohydrate metabolic process"/>
    <property type="evidence" value="ECO:0007669"/>
    <property type="project" value="InterPro"/>
</dbReference>
<reference evidence="3" key="1">
    <citation type="submission" date="2016-06" db="EMBL/GenBank/DDBJ databases">
        <authorList>
            <person name="Varghese N."/>
            <person name="Submissions Spin"/>
        </authorList>
    </citation>
    <scope>NUCLEOTIDE SEQUENCE [LARGE SCALE GENOMIC DNA]</scope>
    <source>
        <strain evidence="3">DSM 44814</strain>
    </source>
</reference>
<dbReference type="Proteomes" id="UP000199696">
    <property type="component" value="Unassembled WGS sequence"/>
</dbReference>
<dbReference type="EMBL" id="FMHY01000002">
    <property type="protein sequence ID" value="SCL60623.1"/>
    <property type="molecule type" value="Genomic_DNA"/>
</dbReference>
<dbReference type="InterPro" id="IPR010598">
    <property type="entry name" value="C5-epim_C"/>
</dbReference>
<feature type="domain" description="D-glucuronyl C5-epimerase C-terminal" evidence="1">
    <location>
        <begin position="145"/>
        <end position="323"/>
    </location>
</feature>
<dbReference type="SUPFAM" id="SSF48208">
    <property type="entry name" value="Six-hairpin glycosidases"/>
    <property type="match status" value="1"/>
</dbReference>
<protein>
    <submittedName>
        <fullName evidence="2">D-glucuronyl C5-epimerase C-terminus</fullName>
    </submittedName>
</protein>
<sequence>MTHGRTTHSSGRSSVWSRRALLGTGLAVGALPLLGGDVHTLAATAALPFQFRYRDLEIRELPVELRPYALTAPLPLGDTGTHDAQGVRMVFTGGRQHEHPVGQAQYGLALLESHRLTGTAEYLNRAIKQAQRLVDRRVLREDAWFYPYEYNYRVHAAYQVHKAPWYSMMSQGQALSLFSRLHQVTNDPAWRAAADATFASFRLPPVARKPWGVHVEDGLLWLDEYPNPRTLQGDRTYNGHTFSAYGLWDYWVLTRNPYAKLLLQGALTTTRDAYSMIRNPGARSKYCLHHAKDSNKYHFTHSVQHLQLHAITGDEQFARIADVFYSDFPPHGVHGEVRLTAGTHTGYRFSSTGELLDSRTLTLARAGSAPFAERQKIPNQSGFWYLISGGSLSGYHVAETRGVRYVVGVKAAMTYLVPRTATVVSPSLTAYETGPDGAMTSVVAGHGAGERVSYDRRAVVNGVEHLRLASGPYAGRWVGLAALRAG</sequence>